<evidence type="ECO:0000259" key="11">
    <source>
        <dbReference type="PROSITE" id="PS50059"/>
    </source>
</evidence>
<feature type="chain" id="PRO_5008770906" description="peptidylprolyl isomerase" evidence="10">
    <location>
        <begin position="24"/>
        <end position="228"/>
    </location>
</feature>
<dbReference type="RefSeq" id="XP_005830587.1">
    <property type="nucleotide sequence ID" value="XM_005830530.1"/>
</dbReference>
<dbReference type="InterPro" id="IPR001179">
    <property type="entry name" value="PPIase_FKBP_dom"/>
</dbReference>
<evidence type="ECO:0000256" key="3">
    <source>
        <dbReference type="ARBA" id="ARBA00006577"/>
    </source>
</evidence>
<dbReference type="OrthoDB" id="77405at2759"/>
<evidence type="ECO:0000313" key="12">
    <source>
        <dbReference type="EMBL" id="EKX43607.1"/>
    </source>
</evidence>
<comment type="catalytic activity">
    <reaction evidence="1 9">
        <text>[protein]-peptidylproline (omega=180) = [protein]-peptidylproline (omega=0)</text>
        <dbReference type="Rhea" id="RHEA:16237"/>
        <dbReference type="Rhea" id="RHEA-COMP:10747"/>
        <dbReference type="Rhea" id="RHEA-COMP:10748"/>
        <dbReference type="ChEBI" id="CHEBI:83833"/>
        <dbReference type="ChEBI" id="CHEBI:83834"/>
        <dbReference type="EC" id="5.2.1.8"/>
    </reaction>
</comment>
<gene>
    <name evidence="12" type="ORF">GUITHDRAFT_110409</name>
</gene>
<dbReference type="GO" id="GO:0003755">
    <property type="term" value="F:peptidyl-prolyl cis-trans isomerase activity"/>
    <property type="evidence" value="ECO:0007669"/>
    <property type="project" value="UniProtKB-KW"/>
</dbReference>
<reference evidence="14" key="2">
    <citation type="submission" date="2012-11" db="EMBL/GenBank/DDBJ databases">
        <authorList>
            <person name="Kuo A."/>
            <person name="Curtis B.A."/>
            <person name="Tanifuji G."/>
            <person name="Burki F."/>
            <person name="Gruber A."/>
            <person name="Irimia M."/>
            <person name="Maruyama S."/>
            <person name="Arias M.C."/>
            <person name="Ball S.G."/>
            <person name="Gile G.H."/>
            <person name="Hirakawa Y."/>
            <person name="Hopkins J.F."/>
            <person name="Rensing S.A."/>
            <person name="Schmutz J."/>
            <person name="Symeonidi A."/>
            <person name="Elias M."/>
            <person name="Eveleigh R.J."/>
            <person name="Herman E.K."/>
            <person name="Klute M.J."/>
            <person name="Nakayama T."/>
            <person name="Obornik M."/>
            <person name="Reyes-Prieto A."/>
            <person name="Armbrust E.V."/>
            <person name="Aves S.J."/>
            <person name="Beiko R.G."/>
            <person name="Coutinho P."/>
            <person name="Dacks J.B."/>
            <person name="Durnford D.G."/>
            <person name="Fast N.M."/>
            <person name="Green B.R."/>
            <person name="Grisdale C."/>
            <person name="Hempe F."/>
            <person name="Henrissat B."/>
            <person name="Hoppner M.P."/>
            <person name="Ishida K.-I."/>
            <person name="Kim E."/>
            <person name="Koreny L."/>
            <person name="Kroth P.G."/>
            <person name="Liu Y."/>
            <person name="Malik S.-B."/>
            <person name="Maier U.G."/>
            <person name="McRose D."/>
            <person name="Mock T."/>
            <person name="Neilson J.A."/>
            <person name="Onodera N.T."/>
            <person name="Poole A.M."/>
            <person name="Pritham E.J."/>
            <person name="Richards T.A."/>
            <person name="Rocap G."/>
            <person name="Roy S.W."/>
            <person name="Sarai C."/>
            <person name="Schaack S."/>
            <person name="Shirato S."/>
            <person name="Slamovits C.H."/>
            <person name="Spencer D.F."/>
            <person name="Suzuki S."/>
            <person name="Worden A.Z."/>
            <person name="Zauner S."/>
            <person name="Barry K."/>
            <person name="Bell C."/>
            <person name="Bharti A.K."/>
            <person name="Crow J.A."/>
            <person name="Grimwood J."/>
            <person name="Kramer R."/>
            <person name="Lindquist E."/>
            <person name="Lucas S."/>
            <person name="Salamov A."/>
            <person name="McFadden G.I."/>
            <person name="Lane C.E."/>
            <person name="Keeling P.J."/>
            <person name="Gray M.W."/>
            <person name="Grigoriev I.V."/>
            <person name="Archibald J.M."/>
        </authorList>
    </citation>
    <scope>NUCLEOTIDE SEQUENCE</scope>
    <source>
        <strain evidence="14">CCMP2712</strain>
    </source>
</reference>
<dbReference type="InterPro" id="IPR046357">
    <property type="entry name" value="PPIase_dom_sf"/>
</dbReference>
<keyword evidence="10" id="KW-0732">Signal</keyword>
<evidence type="ECO:0000256" key="10">
    <source>
        <dbReference type="SAM" id="SignalP"/>
    </source>
</evidence>
<dbReference type="HOGENOM" id="CLU_1216748_0_0_1"/>
<evidence type="ECO:0000256" key="8">
    <source>
        <dbReference type="ARBA" id="ARBA00023235"/>
    </source>
</evidence>
<evidence type="ECO:0000256" key="9">
    <source>
        <dbReference type="PROSITE-ProRule" id="PRU00277"/>
    </source>
</evidence>
<evidence type="ECO:0000256" key="2">
    <source>
        <dbReference type="ARBA" id="ARBA00004496"/>
    </source>
</evidence>
<feature type="signal peptide" evidence="10">
    <location>
        <begin position="1"/>
        <end position="23"/>
    </location>
</feature>
<evidence type="ECO:0000256" key="6">
    <source>
        <dbReference type="ARBA" id="ARBA00023110"/>
    </source>
</evidence>
<dbReference type="PROSITE" id="PS50059">
    <property type="entry name" value="FKBP_PPIASE"/>
    <property type="match status" value="1"/>
</dbReference>
<dbReference type="GO" id="GO:0005737">
    <property type="term" value="C:cytoplasm"/>
    <property type="evidence" value="ECO:0007669"/>
    <property type="project" value="UniProtKB-SubCell"/>
</dbReference>
<accession>L1J5I2</accession>
<protein>
    <recommendedName>
        <fullName evidence="4 9">peptidylprolyl isomerase</fullName>
        <ecNumber evidence="4 9">5.2.1.8</ecNumber>
    </recommendedName>
</protein>
<comment type="subcellular location">
    <subcellularLocation>
        <location evidence="2">Cytoplasm</location>
    </subcellularLocation>
</comment>
<feature type="domain" description="PPIase FKBP-type" evidence="11">
    <location>
        <begin position="62"/>
        <end position="116"/>
    </location>
</feature>
<organism evidence="12">
    <name type="scientific">Guillardia theta (strain CCMP2712)</name>
    <name type="common">Cryptophyte</name>
    <dbReference type="NCBI Taxonomy" id="905079"/>
    <lineage>
        <taxon>Eukaryota</taxon>
        <taxon>Cryptophyceae</taxon>
        <taxon>Pyrenomonadales</taxon>
        <taxon>Geminigeraceae</taxon>
        <taxon>Guillardia</taxon>
    </lineage>
</organism>
<dbReference type="PANTHER" id="PTHR47861:SF3">
    <property type="entry name" value="FKBP-TYPE PEPTIDYL-PROLYL CIS-TRANS ISOMERASE SLYD"/>
    <property type="match status" value="1"/>
</dbReference>
<dbReference type="EnsemblProtists" id="EKX43607">
    <property type="protein sequence ID" value="EKX43607"/>
    <property type="gene ID" value="GUITHDRAFT_110409"/>
</dbReference>
<keyword evidence="5" id="KW-0963">Cytoplasm</keyword>
<dbReference type="KEGG" id="gtt:GUITHDRAFT_110409"/>
<dbReference type="Proteomes" id="UP000011087">
    <property type="component" value="Unassembled WGS sequence"/>
</dbReference>
<dbReference type="Gene3D" id="3.10.50.40">
    <property type="match status" value="2"/>
</dbReference>
<keyword evidence="6 9" id="KW-0697">Rotamase</keyword>
<evidence type="ECO:0000256" key="5">
    <source>
        <dbReference type="ARBA" id="ARBA00022490"/>
    </source>
</evidence>
<sequence>MRRSLVSMALALSSLLQLQSTEAFLNCGICNFRFSFARSSSTYRVHPFKSTMLRMKTVVQDGDVVGVRYKGTLDDGSVFDENPEGPLLEFEVGSGRVISGFDEAVRGLSVGEKRKVPREQMPTPPEGNDIEPGLILQLSNGQLAVVKEVTDEVVILDGNHPLAGKPLNFEVELFEIKDRDEVLSGKIREMYAILNNEVFSNLAAQVTGNPSYVKDIKARIEKSEDKAQ</sequence>
<dbReference type="STRING" id="905079.L1J5I2"/>
<dbReference type="AlphaFoldDB" id="L1J5I2"/>
<evidence type="ECO:0000313" key="14">
    <source>
        <dbReference type="Proteomes" id="UP000011087"/>
    </source>
</evidence>
<keyword evidence="8 9" id="KW-0413">Isomerase</keyword>
<comment type="similarity">
    <text evidence="3">Belongs to the FKBP-type PPIase family.</text>
</comment>
<evidence type="ECO:0000313" key="13">
    <source>
        <dbReference type="EnsemblProtists" id="EKX43607"/>
    </source>
</evidence>
<dbReference type="GeneID" id="17300236"/>
<reference evidence="12 14" key="1">
    <citation type="journal article" date="2012" name="Nature">
        <title>Algal genomes reveal evolutionary mosaicism and the fate of nucleomorphs.</title>
        <authorList>
            <consortium name="DOE Joint Genome Institute"/>
            <person name="Curtis B.A."/>
            <person name="Tanifuji G."/>
            <person name="Burki F."/>
            <person name="Gruber A."/>
            <person name="Irimia M."/>
            <person name="Maruyama S."/>
            <person name="Arias M.C."/>
            <person name="Ball S.G."/>
            <person name="Gile G.H."/>
            <person name="Hirakawa Y."/>
            <person name="Hopkins J.F."/>
            <person name="Kuo A."/>
            <person name="Rensing S.A."/>
            <person name="Schmutz J."/>
            <person name="Symeonidi A."/>
            <person name="Elias M."/>
            <person name="Eveleigh R.J."/>
            <person name="Herman E.K."/>
            <person name="Klute M.J."/>
            <person name="Nakayama T."/>
            <person name="Obornik M."/>
            <person name="Reyes-Prieto A."/>
            <person name="Armbrust E.V."/>
            <person name="Aves S.J."/>
            <person name="Beiko R.G."/>
            <person name="Coutinho P."/>
            <person name="Dacks J.B."/>
            <person name="Durnford D.G."/>
            <person name="Fast N.M."/>
            <person name="Green B.R."/>
            <person name="Grisdale C.J."/>
            <person name="Hempel F."/>
            <person name="Henrissat B."/>
            <person name="Hoppner M.P."/>
            <person name="Ishida K."/>
            <person name="Kim E."/>
            <person name="Koreny L."/>
            <person name="Kroth P.G."/>
            <person name="Liu Y."/>
            <person name="Malik S.B."/>
            <person name="Maier U.G."/>
            <person name="McRose D."/>
            <person name="Mock T."/>
            <person name="Neilson J.A."/>
            <person name="Onodera N.T."/>
            <person name="Poole A.M."/>
            <person name="Pritham E.J."/>
            <person name="Richards T.A."/>
            <person name="Rocap G."/>
            <person name="Roy S.W."/>
            <person name="Sarai C."/>
            <person name="Schaack S."/>
            <person name="Shirato S."/>
            <person name="Slamovits C.H."/>
            <person name="Spencer D.F."/>
            <person name="Suzuki S."/>
            <person name="Worden A.Z."/>
            <person name="Zauner S."/>
            <person name="Barry K."/>
            <person name="Bell C."/>
            <person name="Bharti A.K."/>
            <person name="Crow J.A."/>
            <person name="Grimwood J."/>
            <person name="Kramer R."/>
            <person name="Lindquist E."/>
            <person name="Lucas S."/>
            <person name="Salamov A."/>
            <person name="McFadden G.I."/>
            <person name="Lane C.E."/>
            <person name="Keeling P.J."/>
            <person name="Gray M.W."/>
            <person name="Grigoriev I.V."/>
            <person name="Archibald J.M."/>
        </authorList>
    </citation>
    <scope>NUCLEOTIDE SEQUENCE</scope>
    <source>
        <strain evidence="12 14">CCMP2712</strain>
    </source>
</reference>
<evidence type="ECO:0000256" key="4">
    <source>
        <dbReference type="ARBA" id="ARBA00013194"/>
    </source>
</evidence>
<keyword evidence="7" id="KW-0143">Chaperone</keyword>
<evidence type="ECO:0000256" key="1">
    <source>
        <dbReference type="ARBA" id="ARBA00000971"/>
    </source>
</evidence>
<name>L1J5I2_GUITC</name>
<dbReference type="EMBL" id="JH993009">
    <property type="protein sequence ID" value="EKX43607.1"/>
    <property type="molecule type" value="Genomic_DNA"/>
</dbReference>
<reference evidence="13" key="3">
    <citation type="submission" date="2016-03" db="UniProtKB">
        <authorList>
            <consortium name="EnsemblProtists"/>
        </authorList>
    </citation>
    <scope>IDENTIFICATION</scope>
</reference>
<dbReference type="PaxDb" id="55529-EKX43607"/>
<dbReference type="SUPFAM" id="SSF54534">
    <property type="entry name" value="FKBP-like"/>
    <property type="match status" value="1"/>
</dbReference>
<dbReference type="PANTHER" id="PTHR47861">
    <property type="entry name" value="FKBP-TYPE PEPTIDYL-PROLYL CIS-TRANS ISOMERASE SLYD"/>
    <property type="match status" value="1"/>
</dbReference>
<proteinExistence type="inferred from homology"/>
<keyword evidence="14" id="KW-1185">Reference proteome</keyword>
<dbReference type="Pfam" id="PF00254">
    <property type="entry name" value="FKBP_C"/>
    <property type="match status" value="1"/>
</dbReference>
<evidence type="ECO:0000256" key="7">
    <source>
        <dbReference type="ARBA" id="ARBA00023186"/>
    </source>
</evidence>
<dbReference type="EC" id="5.2.1.8" evidence="4 9"/>
<dbReference type="GO" id="GO:0042026">
    <property type="term" value="P:protein refolding"/>
    <property type="evidence" value="ECO:0007669"/>
    <property type="project" value="UniProtKB-ARBA"/>
</dbReference>